<dbReference type="InterPro" id="IPR017853">
    <property type="entry name" value="GH"/>
</dbReference>
<evidence type="ECO:0000256" key="4">
    <source>
        <dbReference type="PROSITE-ProRule" id="PRU10055"/>
    </source>
</evidence>
<evidence type="ECO:0000256" key="1">
    <source>
        <dbReference type="ARBA" id="ARBA00010838"/>
    </source>
</evidence>
<reference evidence="7 8" key="1">
    <citation type="submission" date="2017-01" db="EMBL/GenBank/DDBJ databases">
        <authorList>
            <person name="Erauso G."/>
        </authorList>
    </citation>
    <scope>NUCLEOTIDE SEQUENCE [LARGE SCALE GENOMIC DNA]</scope>
    <source>
        <strain evidence="7">MESINF1</strain>
    </source>
</reference>
<dbReference type="PROSITE" id="PS00653">
    <property type="entry name" value="GLYCOSYL_HYDROL_F1_2"/>
    <property type="match status" value="1"/>
</dbReference>
<dbReference type="PANTHER" id="PTHR10353">
    <property type="entry name" value="GLYCOSYL HYDROLASE"/>
    <property type="match status" value="1"/>
</dbReference>
<evidence type="ECO:0000256" key="2">
    <source>
        <dbReference type="ARBA" id="ARBA00022801"/>
    </source>
</evidence>
<comment type="similarity">
    <text evidence="1 5">Belongs to the glycosyl hydrolase 1 family.</text>
</comment>
<dbReference type="SUPFAM" id="SSF51445">
    <property type="entry name" value="(Trans)glycosidases"/>
    <property type="match status" value="1"/>
</dbReference>
<gene>
    <name evidence="7" type="primary">bgaS</name>
    <name evidence="7" type="ORF">MESINF_0097</name>
</gene>
<dbReference type="GO" id="GO:0004565">
    <property type="term" value="F:beta-galactosidase activity"/>
    <property type="evidence" value="ECO:0007669"/>
    <property type="project" value="UniProtKB-EC"/>
</dbReference>
<evidence type="ECO:0000256" key="3">
    <source>
        <dbReference type="ARBA" id="ARBA00023295"/>
    </source>
</evidence>
<evidence type="ECO:0000313" key="7">
    <source>
        <dbReference type="EMBL" id="SSC11546.1"/>
    </source>
</evidence>
<protein>
    <submittedName>
        <fullName evidence="7">Beta-galactosidase</fullName>
        <ecNumber evidence="7">3.2.1.23</ecNumber>
    </submittedName>
</protein>
<evidence type="ECO:0000313" key="8">
    <source>
        <dbReference type="Proteomes" id="UP000250796"/>
    </source>
</evidence>
<dbReference type="Pfam" id="PF00232">
    <property type="entry name" value="Glyco_hydro_1"/>
    <property type="match status" value="2"/>
</dbReference>
<dbReference type="PRINTS" id="PR00131">
    <property type="entry name" value="GLHYDRLASE1"/>
</dbReference>
<dbReference type="KEGG" id="minf:MESINF_0097"/>
<dbReference type="EMBL" id="LS974202">
    <property type="protein sequence ID" value="SSC11546.1"/>
    <property type="molecule type" value="Genomic_DNA"/>
</dbReference>
<dbReference type="GO" id="GO:0008422">
    <property type="term" value="F:beta-glucosidase activity"/>
    <property type="evidence" value="ECO:0007669"/>
    <property type="project" value="TreeGrafter"/>
</dbReference>
<keyword evidence="8" id="KW-1185">Reference proteome</keyword>
<dbReference type="AlphaFoldDB" id="A0A7Z7LCQ9"/>
<name>A0A7Z7LCQ9_9BACT</name>
<keyword evidence="3 6" id="KW-0326">Glycosidase</keyword>
<dbReference type="InterPro" id="IPR018120">
    <property type="entry name" value="Glyco_hydro_1_AS"/>
</dbReference>
<dbReference type="RefSeq" id="WP_169698005.1">
    <property type="nucleotide sequence ID" value="NZ_LS974202.1"/>
</dbReference>
<dbReference type="PANTHER" id="PTHR10353:SF209">
    <property type="entry name" value="GALACTOLIPID GALACTOSYLTRANSFERASE SFR2, CHLOROPLASTIC"/>
    <property type="match status" value="1"/>
</dbReference>
<keyword evidence="2 6" id="KW-0378">Hydrolase</keyword>
<accession>A0A7Z7LCQ9</accession>
<dbReference type="NCBIfam" id="NF041004">
    <property type="entry name" value="Beta_gal_BgaS"/>
    <property type="match status" value="1"/>
</dbReference>
<dbReference type="EC" id="3.2.1.23" evidence="7"/>
<dbReference type="InterPro" id="IPR053427">
    <property type="entry name" value="Beta-galactosidase"/>
</dbReference>
<evidence type="ECO:0000256" key="5">
    <source>
        <dbReference type="RuleBase" id="RU003690"/>
    </source>
</evidence>
<dbReference type="InterPro" id="IPR033132">
    <property type="entry name" value="GH_1_N_CS"/>
</dbReference>
<dbReference type="Proteomes" id="UP000250796">
    <property type="component" value="Chromosome MESINF"/>
</dbReference>
<evidence type="ECO:0000256" key="6">
    <source>
        <dbReference type="RuleBase" id="RU004468"/>
    </source>
</evidence>
<organism evidence="7 8">
    <name type="scientific">Mesotoga infera</name>
    <dbReference type="NCBI Taxonomy" id="1236046"/>
    <lineage>
        <taxon>Bacteria</taxon>
        <taxon>Thermotogati</taxon>
        <taxon>Thermotogota</taxon>
        <taxon>Thermotogae</taxon>
        <taxon>Kosmotogales</taxon>
        <taxon>Kosmotogaceae</taxon>
        <taxon>Mesotoga</taxon>
    </lineage>
</organism>
<dbReference type="InterPro" id="IPR001360">
    <property type="entry name" value="Glyco_hydro_1"/>
</dbReference>
<sequence length="456" mass="52302">MFGKDFEFGVSLSGFQFEMGRACPESVDRGSDWYLWTHDKLNIENGIVSGDYPEDGPNYWENYGEYHRLAAFSGMKIVRIGLEWSRILPSPTFDINDVEIGEICDRSALMHYRKVIEDIKERGMKVVVNLNHFTLPVWLHDPIKVNRSFDFTSGGWVDPRSVEQFRKFAALCGRELGDLVDMWSTQNEPNVVAMLGYRNRASGFPPSIIRPELVEVARNNLIEAHLAAYDELKKTSDLPVGLIYAFSWIDGEETAVNLAMKKTQFEFVDRISKKLDFLGCNYYSRMVVESDPSSDNGYRTLRGYGQSCEPNSPSGYGRPTGDFGWEIYPEGLYNILKTICRRYDVPVYVMENGIADMADRYRPYYLISHLKALEKLLEEGYNIKGYLHWSLTDNYEWSSGLGKRFGLIGVDFSDGKLTPRPSFYLFKEIIGQGTVKNFEKMLVTPYSIFDTDLLIE</sequence>
<dbReference type="PROSITE" id="PS00572">
    <property type="entry name" value="GLYCOSYL_HYDROL_F1_1"/>
    <property type="match status" value="1"/>
</dbReference>
<dbReference type="Gene3D" id="3.20.20.80">
    <property type="entry name" value="Glycosidases"/>
    <property type="match status" value="1"/>
</dbReference>
<proteinExistence type="inferred from homology"/>
<feature type="active site" description="Nucleophile" evidence="4">
    <location>
        <position position="351"/>
    </location>
</feature>
<dbReference type="GO" id="GO:0005975">
    <property type="term" value="P:carbohydrate metabolic process"/>
    <property type="evidence" value="ECO:0007669"/>
    <property type="project" value="InterPro"/>
</dbReference>